<reference evidence="1" key="1">
    <citation type="submission" date="2020-05" db="EMBL/GenBank/DDBJ databases">
        <authorList>
            <person name="Chiriac C."/>
            <person name="Salcher M."/>
            <person name="Ghai R."/>
            <person name="Kavagutti S V."/>
        </authorList>
    </citation>
    <scope>NUCLEOTIDE SEQUENCE</scope>
</reference>
<organism evidence="1">
    <name type="scientific">uncultured Caudovirales phage</name>
    <dbReference type="NCBI Taxonomy" id="2100421"/>
    <lineage>
        <taxon>Viruses</taxon>
        <taxon>Duplodnaviria</taxon>
        <taxon>Heunggongvirae</taxon>
        <taxon>Uroviricota</taxon>
        <taxon>Caudoviricetes</taxon>
        <taxon>Peduoviridae</taxon>
        <taxon>Maltschvirus</taxon>
        <taxon>Maltschvirus maltsch</taxon>
    </lineage>
</organism>
<name>A0A6J5SV53_9CAUD</name>
<dbReference type="EMBL" id="LR797479">
    <property type="protein sequence ID" value="CAB4219418.1"/>
    <property type="molecule type" value="Genomic_DNA"/>
</dbReference>
<evidence type="ECO:0000313" key="1">
    <source>
        <dbReference type="EMBL" id="CAB4219418.1"/>
    </source>
</evidence>
<protein>
    <submittedName>
        <fullName evidence="1">Uncharacterized protein</fullName>
    </submittedName>
</protein>
<gene>
    <name evidence="1" type="ORF">UFOVP1619_19</name>
</gene>
<proteinExistence type="predicted"/>
<sequence>MRRSLPAIVPKPNPMGIPTEKRAEVTRLYLLGGTYPDIIAAVGGGVTKQQIKHFSEHQRLKRPAGYVKNPRHVWFDARDQAIADGLKLNLPWADIRANVNAIPGPIVTRAATVARSRCLGMARSMPFVAAPRPKAPRKPRVKKSRITPWTPERVAALYAGHAAHKSAQAVVSTLQAMAGLPLTPKAVRSKAQHLRLLWQRRAIVRVKIVKVPVARVAKVSRIIQRAAIPIPEPVYVAPLVEPLPGPDGIVAAPLEYVMNFCAVHGIADQWLDMDRVNKVRKWLKMPPMVIDCTAGASV</sequence>
<accession>A0A6J5SV53</accession>